<dbReference type="Proteomes" id="UP000630149">
    <property type="component" value="Unassembled WGS sequence"/>
</dbReference>
<reference evidence="1" key="2">
    <citation type="submission" date="2020-09" db="EMBL/GenBank/DDBJ databases">
        <authorList>
            <person name="Sun Q."/>
            <person name="Ohkuma M."/>
        </authorList>
    </citation>
    <scope>NUCLEOTIDE SEQUENCE</scope>
    <source>
        <strain evidence="1">JCM 13919</strain>
    </source>
</reference>
<gene>
    <name evidence="1" type="ORF">GCM10007966_19090</name>
</gene>
<comment type="caution">
    <text evidence="1">The sequence shown here is derived from an EMBL/GenBank/DDBJ whole genome shotgun (WGS) entry which is preliminary data.</text>
</comment>
<proteinExistence type="predicted"/>
<evidence type="ECO:0000313" key="2">
    <source>
        <dbReference type="Proteomes" id="UP000630149"/>
    </source>
</evidence>
<dbReference type="EMBL" id="BMOB01000009">
    <property type="protein sequence ID" value="GGI90543.1"/>
    <property type="molecule type" value="Genomic_DNA"/>
</dbReference>
<organism evidence="1 2">
    <name type="scientific">Legionella impletisoli</name>
    <dbReference type="NCBI Taxonomy" id="343510"/>
    <lineage>
        <taxon>Bacteria</taxon>
        <taxon>Pseudomonadati</taxon>
        <taxon>Pseudomonadota</taxon>
        <taxon>Gammaproteobacteria</taxon>
        <taxon>Legionellales</taxon>
        <taxon>Legionellaceae</taxon>
        <taxon>Legionella</taxon>
    </lineage>
</organism>
<dbReference type="OrthoDB" id="5657049at2"/>
<keyword evidence="2" id="KW-1185">Reference proteome</keyword>
<dbReference type="RefSeq" id="WP_131777224.1">
    <property type="nucleotide sequence ID" value="NZ_BMOB01000009.1"/>
</dbReference>
<accession>A0A917ND73</accession>
<sequence length="153" mass="17863">MNNLSKDFKPSHTMINAAKNCLAQQAWYETILPTIKCIQREVLLKLRPLDKRTKEIITDPDNAWKMSDDDFKDYEALLHGRYIKEGFKVKFGYCPLLISERELTQSKKILIDTMEPITALQSMMIINARNGLKLFDDFVEITLRLIAPYIKEH</sequence>
<protein>
    <submittedName>
        <fullName evidence="1">Uncharacterized protein</fullName>
    </submittedName>
</protein>
<evidence type="ECO:0000313" key="1">
    <source>
        <dbReference type="EMBL" id="GGI90543.1"/>
    </source>
</evidence>
<reference evidence="1" key="1">
    <citation type="journal article" date="2014" name="Int. J. Syst. Evol. Microbiol.">
        <title>Complete genome sequence of Corynebacterium casei LMG S-19264T (=DSM 44701T), isolated from a smear-ripened cheese.</title>
        <authorList>
            <consortium name="US DOE Joint Genome Institute (JGI-PGF)"/>
            <person name="Walter F."/>
            <person name="Albersmeier A."/>
            <person name="Kalinowski J."/>
            <person name="Ruckert C."/>
        </authorList>
    </citation>
    <scope>NUCLEOTIDE SEQUENCE</scope>
    <source>
        <strain evidence="1">JCM 13919</strain>
    </source>
</reference>
<name>A0A917ND73_9GAMM</name>
<dbReference type="AlphaFoldDB" id="A0A917ND73"/>